<protein>
    <recommendedName>
        <fullName evidence="7">30S ribosomal protein S9</fullName>
    </recommendedName>
</protein>
<reference evidence="5" key="1">
    <citation type="submission" date="2020-05" db="UniProtKB">
        <authorList>
            <consortium name="EnsemblMetazoa"/>
        </authorList>
    </citation>
    <scope>IDENTIFICATION</scope>
    <source>
        <strain evidence="5">BB02</strain>
    </source>
</reference>
<dbReference type="PROSITE" id="PS00360">
    <property type="entry name" value="RIBOSOMAL_S9"/>
    <property type="match status" value="1"/>
</dbReference>
<evidence type="ECO:0000256" key="2">
    <source>
        <dbReference type="ARBA" id="ARBA00022980"/>
    </source>
</evidence>
<dbReference type="FunFam" id="3.30.230.10:FF:000001">
    <property type="entry name" value="30S ribosomal protein S9"/>
    <property type="match status" value="1"/>
</dbReference>
<dbReference type="PANTHER" id="PTHR21569">
    <property type="entry name" value="RIBOSOMAL PROTEIN S9"/>
    <property type="match status" value="1"/>
</dbReference>
<dbReference type="AlphaFoldDB" id="A0A2C9M1S7"/>
<dbReference type="InterPro" id="IPR023035">
    <property type="entry name" value="Ribosomal_uS9_bac/plastid"/>
</dbReference>
<name>A0A2C9M1S7_BIOGL</name>
<evidence type="ECO:0008006" key="7">
    <source>
        <dbReference type="Google" id="ProtNLM"/>
    </source>
</evidence>
<dbReference type="InterPro" id="IPR014721">
    <property type="entry name" value="Ribsml_uS5_D2-typ_fold_subgr"/>
</dbReference>
<evidence type="ECO:0000256" key="3">
    <source>
        <dbReference type="ARBA" id="ARBA00023274"/>
    </source>
</evidence>
<dbReference type="EnsemblMetazoa" id="BGLB037516-RA">
    <property type="protein sequence ID" value="BGLB037516-PA"/>
    <property type="gene ID" value="BGLB037516"/>
</dbReference>
<dbReference type="GO" id="GO:0003735">
    <property type="term" value="F:structural constituent of ribosome"/>
    <property type="evidence" value="ECO:0007669"/>
    <property type="project" value="InterPro"/>
</dbReference>
<dbReference type="InterPro" id="IPR020574">
    <property type="entry name" value="Ribosomal_uS9_CS"/>
</dbReference>
<evidence type="ECO:0000256" key="4">
    <source>
        <dbReference type="RuleBase" id="RU003815"/>
    </source>
</evidence>
<dbReference type="GO" id="GO:0022627">
    <property type="term" value="C:cytosolic small ribosomal subunit"/>
    <property type="evidence" value="ECO:0007669"/>
    <property type="project" value="TreeGrafter"/>
</dbReference>
<dbReference type="STRING" id="6526.A0A2C9M1S7"/>
<dbReference type="InterPro" id="IPR020568">
    <property type="entry name" value="Ribosomal_Su5_D2-typ_SF"/>
</dbReference>
<dbReference type="GO" id="GO:0003723">
    <property type="term" value="F:RNA binding"/>
    <property type="evidence" value="ECO:0007669"/>
    <property type="project" value="TreeGrafter"/>
</dbReference>
<proteinExistence type="inferred from homology"/>
<dbReference type="PANTHER" id="PTHR21569:SF1">
    <property type="entry name" value="SMALL RIBOSOMAL SUBUNIT PROTEIN US9M"/>
    <property type="match status" value="1"/>
</dbReference>
<dbReference type="Gene3D" id="3.30.230.10">
    <property type="match status" value="1"/>
</dbReference>
<keyword evidence="2 4" id="KW-0689">Ribosomal protein</keyword>
<evidence type="ECO:0000256" key="1">
    <source>
        <dbReference type="ARBA" id="ARBA00005251"/>
    </source>
</evidence>
<dbReference type="SUPFAM" id="SSF54211">
    <property type="entry name" value="Ribosomal protein S5 domain 2-like"/>
    <property type="match status" value="1"/>
</dbReference>
<evidence type="ECO:0000313" key="5">
    <source>
        <dbReference type="EnsemblMetazoa" id="BGLB037516-PA"/>
    </source>
</evidence>
<dbReference type="NCBIfam" id="NF001099">
    <property type="entry name" value="PRK00132.1"/>
    <property type="match status" value="1"/>
</dbReference>
<dbReference type="Proteomes" id="UP000076420">
    <property type="component" value="Unassembled WGS sequence"/>
</dbReference>
<sequence>MKEKQKTSGPYLQYATGRRKTAVAKVWIKNGSGKVMINNLNISDYFTRLTHRYRASEPLIKLNCMDKFDVICQTLGGGKSGQADAVRHGISRALDYYNPDYHTVLASNNLLTRDDRMVESKKYGKHKARRSTQFAK</sequence>
<dbReference type="KEGG" id="bgt:106075913"/>
<evidence type="ECO:0000313" key="6">
    <source>
        <dbReference type="Proteomes" id="UP000076420"/>
    </source>
</evidence>
<dbReference type="InterPro" id="IPR000754">
    <property type="entry name" value="Ribosomal_uS9"/>
</dbReference>
<gene>
    <name evidence="5" type="primary">106075913</name>
</gene>
<dbReference type="Pfam" id="PF00380">
    <property type="entry name" value="Ribosomal_S9"/>
    <property type="match status" value="1"/>
</dbReference>
<dbReference type="GO" id="GO:0006412">
    <property type="term" value="P:translation"/>
    <property type="evidence" value="ECO:0007669"/>
    <property type="project" value="InterPro"/>
</dbReference>
<accession>A0A2C9M1S7</accession>
<dbReference type="VEuPathDB" id="VectorBase:BGLB037516"/>
<keyword evidence="3 4" id="KW-0687">Ribonucleoprotein</keyword>
<organism evidence="5 6">
    <name type="scientific">Biomphalaria glabrata</name>
    <name type="common">Bloodfluke planorb</name>
    <name type="synonym">Freshwater snail</name>
    <dbReference type="NCBI Taxonomy" id="6526"/>
    <lineage>
        <taxon>Eukaryota</taxon>
        <taxon>Metazoa</taxon>
        <taxon>Spiralia</taxon>
        <taxon>Lophotrochozoa</taxon>
        <taxon>Mollusca</taxon>
        <taxon>Gastropoda</taxon>
        <taxon>Heterobranchia</taxon>
        <taxon>Euthyneura</taxon>
        <taxon>Panpulmonata</taxon>
        <taxon>Hygrophila</taxon>
        <taxon>Lymnaeoidea</taxon>
        <taxon>Planorbidae</taxon>
        <taxon>Biomphalaria</taxon>
    </lineage>
</organism>
<comment type="similarity">
    <text evidence="1 4">Belongs to the universal ribosomal protein uS9 family.</text>
</comment>